<keyword evidence="3" id="KW-1185">Reference proteome</keyword>
<dbReference type="PANTHER" id="PTHR32026">
    <property type="entry name" value="METHYLTRANSFERASE-LIKE PROTEIN 24"/>
    <property type="match status" value="1"/>
</dbReference>
<dbReference type="PANTHER" id="PTHR32026:SF10">
    <property type="entry name" value="METHYLTRANSFERASE-LIKE PROTEIN 24-RELATED"/>
    <property type="match status" value="1"/>
</dbReference>
<evidence type="ECO:0000313" key="3">
    <source>
        <dbReference type="Proteomes" id="UP001642483"/>
    </source>
</evidence>
<comment type="caution">
    <text evidence="2">The sequence shown here is derived from an EMBL/GenBank/DDBJ whole genome shotgun (WGS) entry which is preliminary data.</text>
</comment>
<dbReference type="Proteomes" id="UP001642483">
    <property type="component" value="Unassembled WGS sequence"/>
</dbReference>
<reference evidence="2 3" key="1">
    <citation type="submission" date="2024-02" db="EMBL/GenBank/DDBJ databases">
        <authorList>
            <person name="Daric V."/>
            <person name="Darras S."/>
        </authorList>
    </citation>
    <scope>NUCLEOTIDE SEQUENCE [LARGE SCALE GENOMIC DNA]</scope>
</reference>
<evidence type="ECO:0000313" key="2">
    <source>
        <dbReference type="EMBL" id="CAK8687065.1"/>
    </source>
</evidence>
<dbReference type="Pfam" id="PF13383">
    <property type="entry name" value="Methyltransf_22"/>
    <property type="match status" value="1"/>
</dbReference>
<accession>A0ABP0G5F0</accession>
<dbReference type="InterPro" id="IPR025714">
    <property type="entry name" value="Methyltranfer_dom"/>
</dbReference>
<dbReference type="EMBL" id="CAWYQH010000103">
    <property type="protein sequence ID" value="CAK8687065.1"/>
    <property type="molecule type" value="Genomic_DNA"/>
</dbReference>
<evidence type="ECO:0000259" key="1">
    <source>
        <dbReference type="Pfam" id="PF13383"/>
    </source>
</evidence>
<sequence>MMKLNIKTIALLLCVLLAIIYVTWNLVYVTDLNALLSTANYQSEDMLLRLKAPKSDGQITSDGSFLKEKPAILEPLANRELKPAGEAPPEEELERIWNYVYQRQYHCTDSKYLGGRENGDGAYDLCVEKPFWPDRTDRGKCLVYSFGVANDFTFDDEMAKLGCEVHSFDPSTELADNSVRESGVIFHKVGISNEDDDHGFNGWRMRTLKTILRELGHQGRHLDFLKVDTDKGSTGFEDIVMQQLIETGLYKCVRQYSMEIHMAGPLTNSENLNRCRLLYRQMRTLNDGGWRLFNTTDNVRAAKVLVDPNYKQTMNRQHIVNYKKVILWETSFVNFDVSGTCQEVLFDRKP</sequence>
<proteinExistence type="predicted"/>
<organism evidence="2 3">
    <name type="scientific">Clavelina lepadiformis</name>
    <name type="common">Light-bulb sea squirt</name>
    <name type="synonym">Ascidia lepadiformis</name>
    <dbReference type="NCBI Taxonomy" id="159417"/>
    <lineage>
        <taxon>Eukaryota</taxon>
        <taxon>Metazoa</taxon>
        <taxon>Chordata</taxon>
        <taxon>Tunicata</taxon>
        <taxon>Ascidiacea</taxon>
        <taxon>Aplousobranchia</taxon>
        <taxon>Clavelinidae</taxon>
        <taxon>Clavelina</taxon>
    </lineage>
</organism>
<protein>
    <recommendedName>
        <fullName evidence="1">Methyltransferase domain-containing protein</fullName>
    </recommendedName>
</protein>
<gene>
    <name evidence="2" type="ORF">CVLEPA_LOCUS19101</name>
</gene>
<name>A0ABP0G5F0_CLALP</name>
<feature type="domain" description="Methyltransferase" evidence="1">
    <location>
        <begin position="93"/>
        <end position="273"/>
    </location>
</feature>
<dbReference type="InterPro" id="IPR026913">
    <property type="entry name" value="METTL24"/>
</dbReference>